<proteinExistence type="predicted"/>
<evidence type="ECO:0000313" key="1">
    <source>
        <dbReference type="EMBL" id="MBD3846289.1"/>
    </source>
</evidence>
<accession>A0A927ECP6</accession>
<gene>
    <name evidence="1" type="ORF">IED13_11325</name>
</gene>
<sequence>MSNSPEMICDTIRVERLLKASPARVFAALTDHEARRRWEPTPEGITAGPVARCSPILTGIASQTGKSVAQLVLRLLIQKDGVVALSETVGEDPAAENLAIFDFERSPEVVAAIDSLARRDDRLVCPRAWRRIGIDVLTAGALALAGHLQPPTAIRRAPR</sequence>
<dbReference type="RefSeq" id="WP_024342661.1">
    <property type="nucleotide sequence ID" value="NZ_JACXWY010000005.1"/>
</dbReference>
<evidence type="ECO:0008006" key="3">
    <source>
        <dbReference type="Google" id="ProtNLM"/>
    </source>
</evidence>
<name>A0A927ECP6_9HYPH</name>
<dbReference type="EMBL" id="JACXWY010000005">
    <property type="protein sequence ID" value="MBD3846289.1"/>
    <property type="molecule type" value="Genomic_DNA"/>
</dbReference>
<evidence type="ECO:0000313" key="2">
    <source>
        <dbReference type="Proteomes" id="UP000619295"/>
    </source>
</evidence>
<dbReference type="Gene3D" id="3.20.20.100">
    <property type="entry name" value="NADP-dependent oxidoreductase domain"/>
    <property type="match status" value="1"/>
</dbReference>
<keyword evidence="2" id="KW-1185">Reference proteome</keyword>
<reference evidence="1" key="1">
    <citation type="submission" date="2020-09" db="EMBL/GenBank/DDBJ databases">
        <title>Bosea spartocytisi sp. nov. a root nodule endophyte of Spartocytisus supranubius in the high mountain ecosystem fo the Teide National Park (Canary Islands, Spain).</title>
        <authorList>
            <person name="Pulido-Suarez L."/>
            <person name="Peix A."/>
            <person name="Igual J.M."/>
            <person name="Socas-Perez N."/>
            <person name="Velazquez E."/>
            <person name="Flores-Felix J.D."/>
            <person name="Leon-Barrios M."/>
        </authorList>
    </citation>
    <scope>NUCLEOTIDE SEQUENCE</scope>
    <source>
        <strain evidence="1">SSUT16</strain>
    </source>
</reference>
<dbReference type="Proteomes" id="UP000619295">
    <property type="component" value="Unassembled WGS sequence"/>
</dbReference>
<dbReference type="SUPFAM" id="SSF51430">
    <property type="entry name" value="NAD(P)-linked oxidoreductase"/>
    <property type="match status" value="1"/>
</dbReference>
<dbReference type="InterPro" id="IPR036812">
    <property type="entry name" value="NAD(P)_OxRdtase_dom_sf"/>
</dbReference>
<dbReference type="SUPFAM" id="SSF55961">
    <property type="entry name" value="Bet v1-like"/>
    <property type="match status" value="1"/>
</dbReference>
<protein>
    <recommendedName>
        <fullName evidence="3">Polyketide cyclase</fullName>
    </recommendedName>
</protein>
<dbReference type="AlphaFoldDB" id="A0A927ECP6"/>
<organism evidence="1 2">
    <name type="scientific">Bosea spartocytisi</name>
    <dbReference type="NCBI Taxonomy" id="2773451"/>
    <lineage>
        <taxon>Bacteria</taxon>
        <taxon>Pseudomonadati</taxon>
        <taxon>Pseudomonadota</taxon>
        <taxon>Alphaproteobacteria</taxon>
        <taxon>Hyphomicrobiales</taxon>
        <taxon>Boseaceae</taxon>
        <taxon>Bosea</taxon>
    </lineage>
</organism>
<comment type="caution">
    <text evidence="1">The sequence shown here is derived from an EMBL/GenBank/DDBJ whole genome shotgun (WGS) entry which is preliminary data.</text>
</comment>